<dbReference type="InterPro" id="IPR011322">
    <property type="entry name" value="N-reg_PII-like_a/b"/>
</dbReference>
<feature type="domain" description="DUF2007" evidence="2">
    <location>
        <begin position="8"/>
        <end position="70"/>
    </location>
</feature>
<dbReference type="Pfam" id="PF09413">
    <property type="entry name" value="DUF2007"/>
    <property type="match status" value="1"/>
</dbReference>
<keyword evidence="1" id="KW-0812">Transmembrane</keyword>
<dbReference type="SUPFAM" id="SSF54913">
    <property type="entry name" value="GlnB-like"/>
    <property type="match status" value="1"/>
</dbReference>
<keyword evidence="1" id="KW-0472">Membrane</keyword>
<gene>
    <name evidence="3" type="ORF">HK413_00010</name>
</gene>
<dbReference type="EMBL" id="JABFCR010000001">
    <property type="protein sequence ID" value="NNU32983.1"/>
    <property type="molecule type" value="Genomic_DNA"/>
</dbReference>
<evidence type="ECO:0000256" key="1">
    <source>
        <dbReference type="SAM" id="Phobius"/>
    </source>
</evidence>
<organism evidence="3 4">
    <name type="scientific">Mucilaginibacter humi</name>
    <dbReference type="NCBI Taxonomy" id="2732510"/>
    <lineage>
        <taxon>Bacteria</taxon>
        <taxon>Pseudomonadati</taxon>
        <taxon>Bacteroidota</taxon>
        <taxon>Sphingobacteriia</taxon>
        <taxon>Sphingobacteriales</taxon>
        <taxon>Sphingobacteriaceae</taxon>
        <taxon>Mucilaginibacter</taxon>
    </lineage>
</organism>
<dbReference type="InterPro" id="IPR018551">
    <property type="entry name" value="DUF2007"/>
</dbReference>
<dbReference type="Proteomes" id="UP000566071">
    <property type="component" value="Unassembled WGS sequence"/>
</dbReference>
<keyword evidence="4" id="KW-1185">Reference proteome</keyword>
<proteinExistence type="predicted"/>
<feature type="transmembrane region" description="Helical" evidence="1">
    <location>
        <begin position="102"/>
        <end position="119"/>
    </location>
</feature>
<dbReference type="Gene3D" id="3.30.70.790">
    <property type="entry name" value="UreE, C-terminal domain"/>
    <property type="match status" value="1"/>
</dbReference>
<evidence type="ECO:0000313" key="4">
    <source>
        <dbReference type="Proteomes" id="UP000566071"/>
    </source>
</evidence>
<evidence type="ECO:0000259" key="2">
    <source>
        <dbReference type="Pfam" id="PF09413"/>
    </source>
</evidence>
<sequence length="136" mass="15225">MDDKIVALASYYDPMEAQIVRGRLEANGISCFIADDNILAANPFYNQALGGVKLKVFEHDLEQCRGILAEEAVLEAGDELMTCPYCKSTHVHFAAAPVKRNWFSIILAVLISTFPIYLYRSWICMDCGANFKPVEK</sequence>
<name>A0ABX1VYA7_9SPHI</name>
<comment type="caution">
    <text evidence="3">The sequence shown here is derived from an EMBL/GenBank/DDBJ whole genome shotgun (WGS) entry which is preliminary data.</text>
</comment>
<protein>
    <submittedName>
        <fullName evidence="3">DUF2007 domain-containing protein</fullName>
    </submittedName>
</protein>
<keyword evidence="1" id="KW-1133">Transmembrane helix</keyword>
<evidence type="ECO:0000313" key="3">
    <source>
        <dbReference type="EMBL" id="NNU32983.1"/>
    </source>
</evidence>
<accession>A0ABX1VYA7</accession>
<dbReference type="RefSeq" id="WP_175268688.1">
    <property type="nucleotide sequence ID" value="NZ_JABFCR010000001.1"/>
</dbReference>
<reference evidence="3 4" key="1">
    <citation type="submission" date="2020-05" db="EMBL/GenBank/DDBJ databases">
        <authorList>
            <person name="Khan S.A."/>
            <person name="Jeon C.O."/>
            <person name="Chun B.H."/>
        </authorList>
    </citation>
    <scope>NUCLEOTIDE SEQUENCE [LARGE SCALE GENOMIC DNA]</scope>
    <source>
        <strain evidence="3 4">S1162</strain>
    </source>
</reference>